<comment type="subcellular location">
    <subcellularLocation>
        <location evidence="1">Cytoplasm</location>
        <location evidence="1">Cytoskeleton</location>
    </subcellularLocation>
</comment>
<evidence type="ECO:0000259" key="11">
    <source>
        <dbReference type="PROSITE" id="PS50056"/>
    </source>
</evidence>
<feature type="region of interest" description="Disordered" evidence="9">
    <location>
        <begin position="1194"/>
        <end position="1308"/>
    </location>
</feature>
<feature type="compositionally biased region" description="Polar residues" evidence="9">
    <location>
        <begin position="728"/>
        <end position="743"/>
    </location>
</feature>
<dbReference type="SMART" id="SM00195">
    <property type="entry name" value="DSPc"/>
    <property type="match status" value="1"/>
</dbReference>
<feature type="region of interest" description="Disordered" evidence="9">
    <location>
        <begin position="405"/>
        <end position="491"/>
    </location>
</feature>
<dbReference type="InterPro" id="IPR043587">
    <property type="entry name" value="Phosphatase_SSH-like"/>
</dbReference>
<sequence length="1308" mass="143325">MLEVVSYGGVGVELGIGGVELGVGGVELGVGGVELGDGGVELGIGGVELGDGSVELGMGGVELGDGSVELASVGGVELGDGSVELGVGGVELGDGSVELGDGSVELGMGGVELGMGGVELASVGGPAESALQTLHKSSGRAQEAHYFLGGVNHDWVGFYERGLTSDQSCINEWNAMDSLESKRPPSPDSLTDKEETQLLIRSKLKEIMMSVDIDEVTSKYIRQRLEEDLALDLFKFKSYIDQEMLVILGQMDAATQIFPHVYLGSEWNASNLDELQSNGVGYILNVTKEIDNFFPGTFDYLNIRVYDDEKTELLKHWDKTFKYIAQVKEKDSRVLVHCKMGISRSASVVIAYAMKAFNMSLDEALAVVKKKRSCIKPNQAFCAQLKTYEGILDASRQRHNILWRSKSETNLKSASGQASRPKTSQGEQQQARTSGSGGGGRRKESVHKSTEELAMGDPTYSHHSCLPTPTPFPTQDSRRPKSWSPDEHTADLHFPQKANEGASDLGESWRLSQSLNVQSWSAHVTLEHRDLRGVGDQARMEAEEPHLVEALNPLYSDTQTDNTSSDVDVQLSSSVKDRINEFENVQTGSQAGTKKSPSGKKGDVLQIQNTVSSSDDFDTQSSTAELDKVIETLLAPSEDLEDSEPVVSQTKQAAQKHQAVLVPSQIWQEEKCQMETNTDTVESPGAVLKDTITWPAGIVKKQKQDFEEKVRMNDIKSSPNNKDCESPLSRQNSSGSITSTGNLQRVDIVRSPSYGRQEYPNLDAVKKDDPFSAKLDKVFDREERKQERLSTIIPGSENLKETPSRNNSWGSFDSAVVLADRDLPSRQSSWGSCDTRGTVGTVPSRNSSFGQVDIKPLRENLEIKVSNSNITGTYFEKEPGPFSPGTIRRNKCRNSETRDGLEDETKMQVDDYEDGMTEDTSQTKPVTNVKAYGPAPYRSPGAERDCNNTFVELIDESMVEVSQSATNNHQGNVCIPNSTTPSAITKTQTSVSSTTACLTEGIACNTECSKKETLADKTSSVTEEIPVPGTVKQHKELLESLSHDGALQEAKRVHEKMNPPAYTRSQSYCDLEPNKKSESNHCTGPVMRSFSEKRAKFEGQADDDLEGSSVKKITLAFEKNKEDDKIKQINIKGIRKRSHSLERLSTSPSSPGCSPRELLEQLLSQKEAEVRDLERESPSDEICVKNLVGIFEDSKDQRPPRVQTRSVRAKSDSSTPDKFLPPVPQRKSSLDYNFKPVQRAQSQPPQTPARQTTPGGSLSPIARAPFHKPPPGGRGQACGTEVRQRKQQGKSHPLTKLTRNMRENYHTM</sequence>
<evidence type="ECO:0000256" key="9">
    <source>
        <dbReference type="SAM" id="MobiDB-lite"/>
    </source>
</evidence>
<protein>
    <recommendedName>
        <fullName evidence="3">protein-serine/threonine phosphatase</fullName>
        <ecNumber evidence="3">3.1.3.16</ecNumber>
    </recommendedName>
</protein>
<dbReference type="PROSITE" id="PS00383">
    <property type="entry name" value="TYR_PHOSPHATASE_1"/>
    <property type="match status" value="1"/>
</dbReference>
<evidence type="ECO:0000259" key="12">
    <source>
        <dbReference type="PROSITE" id="PS51998"/>
    </source>
</evidence>
<feature type="region of interest" description="Disordered" evidence="9">
    <location>
        <begin position="1061"/>
        <end position="1085"/>
    </location>
</feature>
<gene>
    <name evidence="13" type="ORF">Pcinc_039784</name>
</gene>
<evidence type="ECO:0000256" key="3">
    <source>
        <dbReference type="ARBA" id="ARBA00013081"/>
    </source>
</evidence>
<feature type="domain" description="DEK-C" evidence="12">
    <location>
        <begin position="194"/>
        <end position="249"/>
    </location>
</feature>
<dbReference type="SUPFAM" id="SSF109715">
    <property type="entry name" value="DEK C-terminal domain"/>
    <property type="match status" value="1"/>
</dbReference>
<dbReference type="InterPro" id="IPR029021">
    <property type="entry name" value="Prot-tyrosine_phosphatase-like"/>
</dbReference>
<feature type="compositionally biased region" description="Low complexity" evidence="9">
    <location>
        <begin position="1238"/>
        <end position="1254"/>
    </location>
</feature>
<keyword evidence="6" id="KW-0904">Protein phosphatase</keyword>
<dbReference type="InterPro" id="IPR000387">
    <property type="entry name" value="Tyr_Pase_dom"/>
</dbReference>
<dbReference type="EC" id="3.1.3.16" evidence="3"/>
<dbReference type="InterPro" id="IPR014876">
    <property type="entry name" value="DEK_C"/>
</dbReference>
<dbReference type="InterPro" id="IPR020422">
    <property type="entry name" value="TYR_PHOSPHATASE_DUAL_dom"/>
</dbReference>
<feature type="domain" description="Tyrosine-protein phosphatase" evidence="10">
    <location>
        <begin position="253"/>
        <end position="394"/>
    </location>
</feature>
<reference evidence="13" key="1">
    <citation type="submission" date="2023-10" db="EMBL/GenBank/DDBJ databases">
        <title>Genome assemblies of two species of porcelain crab, Petrolisthes cinctipes and Petrolisthes manimaculis (Anomura: Porcellanidae).</title>
        <authorList>
            <person name="Angst P."/>
        </authorList>
    </citation>
    <scope>NUCLEOTIDE SEQUENCE</scope>
    <source>
        <strain evidence="13">PB745_01</strain>
        <tissue evidence="13">Gill</tissue>
    </source>
</reference>
<keyword evidence="14" id="KW-1185">Reference proteome</keyword>
<comment type="caution">
    <text evidence="13">The sequence shown here is derived from an EMBL/GenBank/DDBJ whole genome shotgun (WGS) entry which is preliminary data.</text>
</comment>
<dbReference type="GO" id="GO:0005856">
    <property type="term" value="C:cytoskeleton"/>
    <property type="evidence" value="ECO:0007669"/>
    <property type="project" value="UniProtKB-SubCell"/>
</dbReference>
<name>A0AAE1BNG3_PETCI</name>
<feature type="compositionally biased region" description="Basic and acidic residues" evidence="9">
    <location>
        <begin position="893"/>
        <end position="903"/>
    </location>
</feature>
<evidence type="ECO:0000313" key="14">
    <source>
        <dbReference type="Proteomes" id="UP001286313"/>
    </source>
</evidence>
<dbReference type="PROSITE" id="PS50054">
    <property type="entry name" value="TYR_PHOSPHATASE_DUAL"/>
    <property type="match status" value="1"/>
</dbReference>
<feature type="region of interest" description="Disordered" evidence="9">
    <location>
        <begin position="874"/>
        <end position="903"/>
    </location>
</feature>
<keyword evidence="7" id="KW-0206">Cytoskeleton</keyword>
<dbReference type="InterPro" id="IPR043588">
    <property type="entry name" value="SSH-N"/>
</dbReference>
<dbReference type="Gene3D" id="3.90.190.10">
    <property type="entry name" value="Protein tyrosine phosphatase superfamily"/>
    <property type="match status" value="1"/>
</dbReference>
<feature type="compositionally biased region" description="Basic and acidic residues" evidence="9">
    <location>
        <begin position="441"/>
        <end position="451"/>
    </location>
</feature>
<dbReference type="InterPro" id="IPR016130">
    <property type="entry name" value="Tyr_Pase_AS"/>
</dbReference>
<dbReference type="GO" id="GO:0004722">
    <property type="term" value="F:protein serine/threonine phosphatase activity"/>
    <property type="evidence" value="ECO:0007669"/>
    <property type="project" value="UniProtKB-EC"/>
</dbReference>
<feature type="compositionally biased region" description="Polar residues" evidence="9">
    <location>
        <begin position="583"/>
        <end position="596"/>
    </location>
</feature>
<evidence type="ECO:0000256" key="4">
    <source>
        <dbReference type="ARBA" id="ARBA00022490"/>
    </source>
</evidence>
<dbReference type="SUPFAM" id="SSF52799">
    <property type="entry name" value="(Phosphotyrosine protein) phosphatases II"/>
    <property type="match status" value="1"/>
</dbReference>
<feature type="compositionally biased region" description="Basic and acidic residues" evidence="9">
    <location>
        <begin position="476"/>
        <end position="491"/>
    </location>
</feature>
<dbReference type="FunFam" id="3.90.190.10:FF:000004">
    <property type="entry name" value="Protein phosphatase Slingshot homolog 2"/>
    <property type="match status" value="1"/>
</dbReference>
<dbReference type="Proteomes" id="UP001286313">
    <property type="component" value="Unassembled WGS sequence"/>
</dbReference>
<comment type="catalytic activity">
    <reaction evidence="8">
        <text>O-phospho-L-threonyl-[protein] + H2O = L-threonyl-[protein] + phosphate</text>
        <dbReference type="Rhea" id="RHEA:47004"/>
        <dbReference type="Rhea" id="RHEA-COMP:11060"/>
        <dbReference type="Rhea" id="RHEA-COMP:11605"/>
        <dbReference type="ChEBI" id="CHEBI:15377"/>
        <dbReference type="ChEBI" id="CHEBI:30013"/>
        <dbReference type="ChEBI" id="CHEBI:43474"/>
        <dbReference type="ChEBI" id="CHEBI:61977"/>
        <dbReference type="EC" id="3.1.3.16"/>
    </reaction>
</comment>
<evidence type="ECO:0000256" key="2">
    <source>
        <dbReference type="ARBA" id="ARBA00009580"/>
    </source>
</evidence>
<dbReference type="PROSITE" id="PS51998">
    <property type="entry name" value="DEK_C"/>
    <property type="match status" value="1"/>
</dbReference>
<comment type="similarity">
    <text evidence="2">Belongs to the protein-tyrosine phosphatase family.</text>
</comment>
<evidence type="ECO:0000256" key="6">
    <source>
        <dbReference type="ARBA" id="ARBA00022912"/>
    </source>
</evidence>
<evidence type="ECO:0000259" key="10">
    <source>
        <dbReference type="PROSITE" id="PS50054"/>
    </source>
</evidence>
<keyword evidence="5" id="KW-0378">Hydrolase</keyword>
<dbReference type="GO" id="GO:0030837">
    <property type="term" value="P:negative regulation of actin filament polymerization"/>
    <property type="evidence" value="ECO:0007669"/>
    <property type="project" value="InterPro"/>
</dbReference>
<feature type="region of interest" description="Disordered" evidence="9">
    <location>
        <begin position="710"/>
        <end position="767"/>
    </location>
</feature>
<feature type="region of interest" description="Disordered" evidence="9">
    <location>
        <begin position="581"/>
        <end position="602"/>
    </location>
</feature>
<evidence type="ECO:0000256" key="7">
    <source>
        <dbReference type="ARBA" id="ARBA00023212"/>
    </source>
</evidence>
<dbReference type="PANTHER" id="PTHR45864">
    <property type="entry name" value="SLINGSHOT PROTEIN PHOSPHATASE HOMOLOG"/>
    <property type="match status" value="1"/>
</dbReference>
<feature type="region of interest" description="Disordered" evidence="9">
    <location>
        <begin position="825"/>
        <end position="844"/>
    </location>
</feature>
<evidence type="ECO:0000313" key="13">
    <source>
        <dbReference type="EMBL" id="KAK3853683.1"/>
    </source>
</evidence>
<feature type="domain" description="Tyrosine specific protein phosphatases" evidence="11">
    <location>
        <begin position="315"/>
        <end position="372"/>
    </location>
</feature>
<accession>A0AAE1BNG3</accession>
<dbReference type="PROSITE" id="PS50056">
    <property type="entry name" value="TYR_PHOSPHATASE_2"/>
    <property type="match status" value="1"/>
</dbReference>
<feature type="compositionally biased region" description="Polar residues" evidence="9">
    <location>
        <begin position="408"/>
        <end position="433"/>
    </location>
</feature>
<dbReference type="EMBL" id="JAWQEG010006867">
    <property type="protein sequence ID" value="KAK3853683.1"/>
    <property type="molecule type" value="Genomic_DNA"/>
</dbReference>
<keyword evidence="4" id="KW-0963">Cytoplasm</keyword>
<dbReference type="Pfam" id="PF23040">
    <property type="entry name" value="PH_SSH1-like_1st"/>
    <property type="match status" value="1"/>
</dbReference>
<dbReference type="PANTHER" id="PTHR45864:SF2">
    <property type="entry name" value="PROTEIN PHOSPHATASE SLINGSHOT"/>
    <property type="match status" value="1"/>
</dbReference>
<dbReference type="GO" id="GO:0003779">
    <property type="term" value="F:actin binding"/>
    <property type="evidence" value="ECO:0007669"/>
    <property type="project" value="InterPro"/>
</dbReference>
<dbReference type="Pfam" id="PF00782">
    <property type="entry name" value="DSPc"/>
    <property type="match status" value="1"/>
</dbReference>
<organism evidence="13 14">
    <name type="scientific">Petrolisthes cinctipes</name>
    <name type="common">Flat porcelain crab</name>
    <dbReference type="NCBI Taxonomy" id="88211"/>
    <lineage>
        <taxon>Eukaryota</taxon>
        <taxon>Metazoa</taxon>
        <taxon>Ecdysozoa</taxon>
        <taxon>Arthropoda</taxon>
        <taxon>Crustacea</taxon>
        <taxon>Multicrustacea</taxon>
        <taxon>Malacostraca</taxon>
        <taxon>Eumalacostraca</taxon>
        <taxon>Eucarida</taxon>
        <taxon>Decapoda</taxon>
        <taxon>Pleocyemata</taxon>
        <taxon>Anomura</taxon>
        <taxon>Galatheoidea</taxon>
        <taxon>Porcellanidae</taxon>
        <taxon>Petrolisthes</taxon>
    </lineage>
</organism>
<proteinExistence type="inferred from homology"/>
<evidence type="ECO:0000256" key="1">
    <source>
        <dbReference type="ARBA" id="ARBA00004245"/>
    </source>
</evidence>
<dbReference type="InterPro" id="IPR000340">
    <property type="entry name" value="Dual-sp_phosphatase_cat-dom"/>
</dbReference>
<evidence type="ECO:0000256" key="8">
    <source>
        <dbReference type="ARBA" id="ARBA00048336"/>
    </source>
</evidence>
<evidence type="ECO:0000256" key="5">
    <source>
        <dbReference type="ARBA" id="ARBA00022801"/>
    </source>
</evidence>
<dbReference type="Pfam" id="PF08766">
    <property type="entry name" value="DEK_C"/>
    <property type="match status" value="1"/>
</dbReference>